<dbReference type="EMBL" id="MU001673">
    <property type="protein sequence ID" value="KAF2460369.1"/>
    <property type="molecule type" value="Genomic_DNA"/>
</dbReference>
<organism evidence="1 2">
    <name type="scientific">Lineolata rhizophorae</name>
    <dbReference type="NCBI Taxonomy" id="578093"/>
    <lineage>
        <taxon>Eukaryota</taxon>
        <taxon>Fungi</taxon>
        <taxon>Dikarya</taxon>
        <taxon>Ascomycota</taxon>
        <taxon>Pezizomycotina</taxon>
        <taxon>Dothideomycetes</taxon>
        <taxon>Dothideomycetes incertae sedis</taxon>
        <taxon>Lineolatales</taxon>
        <taxon>Lineolataceae</taxon>
        <taxon>Lineolata</taxon>
    </lineage>
</organism>
<reference evidence="1" key="1">
    <citation type="journal article" date="2020" name="Stud. Mycol.">
        <title>101 Dothideomycetes genomes: a test case for predicting lifestyles and emergence of pathogens.</title>
        <authorList>
            <person name="Haridas S."/>
            <person name="Albert R."/>
            <person name="Binder M."/>
            <person name="Bloem J."/>
            <person name="Labutti K."/>
            <person name="Salamov A."/>
            <person name="Andreopoulos B."/>
            <person name="Baker S."/>
            <person name="Barry K."/>
            <person name="Bills G."/>
            <person name="Bluhm B."/>
            <person name="Cannon C."/>
            <person name="Castanera R."/>
            <person name="Culley D."/>
            <person name="Daum C."/>
            <person name="Ezra D."/>
            <person name="Gonzalez J."/>
            <person name="Henrissat B."/>
            <person name="Kuo A."/>
            <person name="Liang C."/>
            <person name="Lipzen A."/>
            <person name="Lutzoni F."/>
            <person name="Magnuson J."/>
            <person name="Mondo S."/>
            <person name="Nolan M."/>
            <person name="Ohm R."/>
            <person name="Pangilinan J."/>
            <person name="Park H.-J."/>
            <person name="Ramirez L."/>
            <person name="Alfaro M."/>
            <person name="Sun H."/>
            <person name="Tritt A."/>
            <person name="Yoshinaga Y."/>
            <person name="Zwiers L.-H."/>
            <person name="Turgeon B."/>
            <person name="Goodwin S."/>
            <person name="Spatafora J."/>
            <person name="Crous P."/>
            <person name="Grigoriev I."/>
        </authorList>
    </citation>
    <scope>NUCLEOTIDE SEQUENCE</scope>
    <source>
        <strain evidence="1">ATCC 16933</strain>
    </source>
</reference>
<accession>A0A6A6P917</accession>
<name>A0A6A6P917_9PEZI</name>
<evidence type="ECO:0000313" key="1">
    <source>
        <dbReference type="EMBL" id="KAF2460369.1"/>
    </source>
</evidence>
<proteinExistence type="predicted"/>
<sequence length="153" mass="16902">MARPRAAYRLRYWLHAKLASCKGCAHIVRAAAMPHERTKGISCIRVGGMCLTPNSLIGCSPSPDLVQMWWTLVRRRMGGPGRLCLVTPTKHGGFSHCHGGGFTRALTADPARSYDIVPLGRACLRRKWSLSSYRELLTGRPLGWGRFIPSSSL</sequence>
<gene>
    <name evidence="1" type="ORF">BDY21DRAFT_335211</name>
</gene>
<evidence type="ECO:0000313" key="2">
    <source>
        <dbReference type="Proteomes" id="UP000799766"/>
    </source>
</evidence>
<dbReference type="Proteomes" id="UP000799766">
    <property type="component" value="Unassembled WGS sequence"/>
</dbReference>
<protein>
    <submittedName>
        <fullName evidence="1">Uncharacterized protein</fullName>
    </submittedName>
</protein>
<keyword evidence="2" id="KW-1185">Reference proteome</keyword>
<dbReference type="AlphaFoldDB" id="A0A6A6P917"/>